<keyword evidence="2" id="KW-1185">Reference proteome</keyword>
<dbReference type="AlphaFoldDB" id="A0A2I0HGK7"/>
<protein>
    <submittedName>
        <fullName evidence="1">Uncharacterized protein</fullName>
    </submittedName>
</protein>
<dbReference type="Proteomes" id="UP000233551">
    <property type="component" value="Unassembled WGS sequence"/>
</dbReference>
<sequence>MLGCKGMHIRGARRTGARGWNAREARGRAAGRAGALGARLCSRARCCAHVCAAGRASVRLR</sequence>
<dbReference type="EMBL" id="PGOL01025682">
    <property type="protein sequence ID" value="PKI30805.1"/>
    <property type="molecule type" value="Genomic_DNA"/>
</dbReference>
<evidence type="ECO:0000313" key="1">
    <source>
        <dbReference type="EMBL" id="PKI30805.1"/>
    </source>
</evidence>
<comment type="caution">
    <text evidence="1">The sequence shown here is derived from an EMBL/GenBank/DDBJ whole genome shotgun (WGS) entry which is preliminary data.</text>
</comment>
<evidence type="ECO:0000313" key="2">
    <source>
        <dbReference type="Proteomes" id="UP000233551"/>
    </source>
</evidence>
<feature type="non-terminal residue" evidence="1">
    <location>
        <position position="61"/>
    </location>
</feature>
<gene>
    <name evidence="1" type="ORF">CRG98_048804</name>
</gene>
<proteinExistence type="predicted"/>
<reference evidence="1 2" key="1">
    <citation type="submission" date="2017-11" db="EMBL/GenBank/DDBJ databases">
        <title>De-novo sequencing of pomegranate (Punica granatum L.) genome.</title>
        <authorList>
            <person name="Akparov Z."/>
            <person name="Amiraslanov A."/>
            <person name="Hajiyeva S."/>
            <person name="Abbasov M."/>
            <person name="Kaur K."/>
            <person name="Hamwieh A."/>
            <person name="Solovyev V."/>
            <person name="Salamov A."/>
            <person name="Braich B."/>
            <person name="Kosarev P."/>
            <person name="Mahmoud A."/>
            <person name="Hajiyev E."/>
            <person name="Babayeva S."/>
            <person name="Izzatullayeva V."/>
            <person name="Mammadov A."/>
            <person name="Mammadov A."/>
            <person name="Sharifova S."/>
            <person name="Ojaghi J."/>
            <person name="Eynullazada K."/>
            <person name="Bayramov B."/>
            <person name="Abdulazimova A."/>
            <person name="Shahmuradov I."/>
        </authorList>
    </citation>
    <scope>NUCLEOTIDE SEQUENCE [LARGE SCALE GENOMIC DNA]</scope>
    <source>
        <strain evidence="2">cv. AG2017</strain>
        <tissue evidence="1">Leaf</tissue>
    </source>
</reference>
<accession>A0A2I0HGK7</accession>
<organism evidence="1 2">
    <name type="scientific">Punica granatum</name>
    <name type="common">Pomegranate</name>
    <dbReference type="NCBI Taxonomy" id="22663"/>
    <lineage>
        <taxon>Eukaryota</taxon>
        <taxon>Viridiplantae</taxon>
        <taxon>Streptophyta</taxon>
        <taxon>Embryophyta</taxon>
        <taxon>Tracheophyta</taxon>
        <taxon>Spermatophyta</taxon>
        <taxon>Magnoliopsida</taxon>
        <taxon>eudicotyledons</taxon>
        <taxon>Gunneridae</taxon>
        <taxon>Pentapetalae</taxon>
        <taxon>rosids</taxon>
        <taxon>malvids</taxon>
        <taxon>Myrtales</taxon>
        <taxon>Lythraceae</taxon>
        <taxon>Punica</taxon>
    </lineage>
</organism>
<name>A0A2I0HGK7_PUNGR</name>